<dbReference type="InterPro" id="IPR050953">
    <property type="entry name" value="N4_N6_ade-DNA_methylase"/>
</dbReference>
<keyword evidence="3" id="KW-0808">Transferase</keyword>
<dbReference type="Gene3D" id="3.40.50.150">
    <property type="entry name" value="Vaccinia Virus protein VP39"/>
    <property type="match status" value="1"/>
</dbReference>
<evidence type="ECO:0000313" key="8">
    <source>
        <dbReference type="EMBL" id="PYE52023.1"/>
    </source>
</evidence>
<dbReference type="EMBL" id="QJSX01000013">
    <property type="protein sequence ID" value="PYE52023.1"/>
    <property type="molecule type" value="Genomic_DNA"/>
</dbReference>
<organism evidence="8 9">
    <name type="scientific">Deinococcus yavapaiensis KR-236</name>
    <dbReference type="NCBI Taxonomy" id="694435"/>
    <lineage>
        <taxon>Bacteria</taxon>
        <taxon>Thermotogati</taxon>
        <taxon>Deinococcota</taxon>
        <taxon>Deinococci</taxon>
        <taxon>Deinococcales</taxon>
        <taxon>Deinococcaceae</taxon>
        <taxon>Deinococcus</taxon>
    </lineage>
</organism>
<comment type="catalytic activity">
    <reaction evidence="5">
        <text>a 2'-deoxyadenosine in DNA + S-adenosyl-L-methionine = an N(6)-methyl-2'-deoxyadenosine in DNA + S-adenosyl-L-homocysteine + H(+)</text>
        <dbReference type="Rhea" id="RHEA:15197"/>
        <dbReference type="Rhea" id="RHEA-COMP:12418"/>
        <dbReference type="Rhea" id="RHEA-COMP:12419"/>
        <dbReference type="ChEBI" id="CHEBI:15378"/>
        <dbReference type="ChEBI" id="CHEBI:57856"/>
        <dbReference type="ChEBI" id="CHEBI:59789"/>
        <dbReference type="ChEBI" id="CHEBI:90615"/>
        <dbReference type="ChEBI" id="CHEBI:90616"/>
        <dbReference type="EC" id="2.1.1.72"/>
    </reaction>
</comment>
<gene>
    <name evidence="8" type="ORF">DES52_11369</name>
</gene>
<evidence type="ECO:0000256" key="1">
    <source>
        <dbReference type="ARBA" id="ARBA00011900"/>
    </source>
</evidence>
<dbReference type="SUPFAM" id="SSF53335">
    <property type="entry name" value="S-adenosyl-L-methionine-dependent methyltransferases"/>
    <property type="match status" value="1"/>
</dbReference>
<dbReference type="PROSITE" id="PS00092">
    <property type="entry name" value="N6_MTASE"/>
    <property type="match status" value="1"/>
</dbReference>
<evidence type="ECO:0000256" key="3">
    <source>
        <dbReference type="ARBA" id="ARBA00022679"/>
    </source>
</evidence>
<keyword evidence="2 8" id="KW-0489">Methyltransferase</keyword>
<evidence type="ECO:0000256" key="5">
    <source>
        <dbReference type="ARBA" id="ARBA00047942"/>
    </source>
</evidence>
<proteinExistence type="predicted"/>
<keyword evidence="6" id="KW-0175">Coiled coil</keyword>
<sequence>MNRSAIKKFATWARVALRDGAKARLSQFGITEKGVMSARRIEGGLIIGDRILTLETHEVGQYHDLLAHLARTSYAHVVDEIAYTWFNRIAALRYMELNDLSERVLSSSAGGVEPDLLVNADLLASSGDLEGVTLVNLEAWRGSAPAGQEREFVYRKLLVAQSRALRTALPFLFEGKLYLELFTPANLLHSDGVLRRMITDIPEEDWQDIEIVGWLYQFYISDRKDEVMGQKGKYAVEDIPAATQLFTPHWIVRYMVENSLGRVWLEAHPDSTLREYMPYYLESENEPPPANPDLRPEDLKVMDPACGSGHILVYAFDLLAHIYRERGYSDREIPELILTHNLHGVDIDERAAQLASFAVTMKAAGLNRRVLRRPPNLNVAQVKSTRGLNLPTVPVSGFDKKAWEALVTAFRDADHLGSLIMPPEFYPETLRGQLKALEQSGALLEEGLLENLNDLLKQAELLQQKYDAVVANPPYMGSDRFHPLLYTFIESHYRNALPDLYAAMMLRCISMTIHNGVMSMINQSAWIYLSTFKSLRKDLIGSIYISNLLHLGTRTFPEISGEVVQNVAFCVTPSQQKSTSLFIDLTGGTSSEDKRQIFLSREHRYRKTLQEFTHIDGYVFAYWLSAKMIESMSISRLKDYGSARQGIKTGDNTRFLRYWYEVNNVDIQSTWYYCTKGGPFRRWYGNNEYVLNWKNSGREIRNFKDHEGRLKSRPQNTHLFFKMGFTWSSISSGPFSARYTPEGFTFESTGSMYFPIGADIFRILGYVNSKVAQEVFKVTAPDLHYTEGALQSLPYLTDAGRDTEVSSAIEISKHDWDNFENSWDFQTHPLLRHNTSFLFDAFAAWQQQSEDAFQELKRLEEENNRYWIDAYGLQDELTPDVPDEQITIRHAHRERDAKSLISYAVGCMMGRYSLDMPGLVHAGQPFNPSKHTTFPADKDGILPITSAPFFEDDLAARFTDFLRIAYGPEKLEENLRWIAESLGLKGNENARDRIRRYFVSEFVSDHVQTYKKRPIYWLFTSGKRRAFGAFMYLHRYTPDTLARLRTDYLLELQVKLEAELTRAVDDLERATGANRKKAETRVKDLRGDLEEIRAYQAKVQDVADRRIELDLDDGVAYNYTRFKGLVYEGADLKMADLEKKAQWKLDLLAQQAKPLVSTD</sequence>
<dbReference type="AlphaFoldDB" id="A0A318SJA9"/>
<feature type="domain" description="Type II methyltransferase M.TaqI-like" evidence="7">
    <location>
        <begin position="340"/>
        <end position="552"/>
    </location>
</feature>
<dbReference type="GO" id="GO:0006304">
    <property type="term" value="P:DNA modification"/>
    <property type="evidence" value="ECO:0007669"/>
    <property type="project" value="InterPro"/>
</dbReference>
<dbReference type="PRINTS" id="PR00507">
    <property type="entry name" value="N12N6MTFRASE"/>
</dbReference>
<evidence type="ECO:0000313" key="9">
    <source>
        <dbReference type="Proteomes" id="UP000248326"/>
    </source>
</evidence>
<comment type="caution">
    <text evidence="8">The sequence shown here is derived from an EMBL/GenBank/DDBJ whole genome shotgun (WGS) entry which is preliminary data.</text>
</comment>
<dbReference type="PANTHER" id="PTHR33841:SF1">
    <property type="entry name" value="DNA METHYLTRANSFERASE A"/>
    <property type="match status" value="1"/>
</dbReference>
<reference evidence="8 9" key="1">
    <citation type="submission" date="2018-06" db="EMBL/GenBank/DDBJ databases">
        <title>Genomic Encyclopedia of Type Strains, Phase IV (KMG-IV): sequencing the most valuable type-strain genomes for metagenomic binning, comparative biology and taxonomic classification.</title>
        <authorList>
            <person name="Goeker M."/>
        </authorList>
    </citation>
    <scope>NUCLEOTIDE SEQUENCE [LARGE SCALE GENOMIC DNA]</scope>
    <source>
        <strain evidence="8 9">DSM 18048</strain>
    </source>
</reference>
<dbReference type="RefSeq" id="WP_110887792.1">
    <property type="nucleotide sequence ID" value="NZ_QJSX01000013.1"/>
</dbReference>
<evidence type="ECO:0000259" key="7">
    <source>
        <dbReference type="Pfam" id="PF07669"/>
    </source>
</evidence>
<dbReference type="InterPro" id="IPR002052">
    <property type="entry name" value="DNA_methylase_N6_adenine_CS"/>
</dbReference>
<dbReference type="Proteomes" id="UP000248326">
    <property type="component" value="Unassembled WGS sequence"/>
</dbReference>
<protein>
    <recommendedName>
        <fullName evidence="1">site-specific DNA-methyltransferase (adenine-specific)</fullName>
        <ecNumber evidence="1">2.1.1.72</ecNumber>
    </recommendedName>
</protein>
<dbReference type="PANTHER" id="PTHR33841">
    <property type="entry name" value="DNA METHYLTRANSFERASE YEEA-RELATED"/>
    <property type="match status" value="1"/>
</dbReference>
<keyword evidence="4" id="KW-0949">S-adenosyl-L-methionine</keyword>
<name>A0A318SJA9_9DEIO</name>
<dbReference type="GO" id="GO:0032259">
    <property type="term" value="P:methylation"/>
    <property type="evidence" value="ECO:0007669"/>
    <property type="project" value="UniProtKB-KW"/>
</dbReference>
<keyword evidence="9" id="KW-1185">Reference proteome</keyword>
<dbReference type="InterPro" id="IPR011639">
    <property type="entry name" value="MethylTrfase_TaqI-like_dom"/>
</dbReference>
<dbReference type="InterPro" id="IPR029063">
    <property type="entry name" value="SAM-dependent_MTases_sf"/>
</dbReference>
<evidence type="ECO:0000256" key="2">
    <source>
        <dbReference type="ARBA" id="ARBA00022603"/>
    </source>
</evidence>
<dbReference type="GO" id="GO:0003676">
    <property type="term" value="F:nucleic acid binding"/>
    <property type="evidence" value="ECO:0007669"/>
    <property type="project" value="InterPro"/>
</dbReference>
<dbReference type="OrthoDB" id="32195at2"/>
<evidence type="ECO:0000256" key="4">
    <source>
        <dbReference type="ARBA" id="ARBA00022691"/>
    </source>
</evidence>
<accession>A0A318SJA9</accession>
<dbReference type="GO" id="GO:0009007">
    <property type="term" value="F:site-specific DNA-methyltransferase (adenine-specific) activity"/>
    <property type="evidence" value="ECO:0007669"/>
    <property type="project" value="UniProtKB-EC"/>
</dbReference>
<dbReference type="InterPro" id="IPR047939">
    <property type="entry name" value="BREX_1_PglX"/>
</dbReference>
<evidence type="ECO:0000256" key="6">
    <source>
        <dbReference type="SAM" id="Coils"/>
    </source>
</evidence>
<feature type="coiled-coil region" evidence="6">
    <location>
        <begin position="445"/>
        <end position="472"/>
    </location>
</feature>
<dbReference type="Pfam" id="PF07669">
    <property type="entry name" value="Eco57I"/>
    <property type="match status" value="1"/>
</dbReference>
<dbReference type="EC" id="2.1.1.72" evidence="1"/>
<dbReference type="NCBIfam" id="NF033452">
    <property type="entry name" value="BREX_1_MTaseX"/>
    <property type="match status" value="1"/>
</dbReference>